<feature type="compositionally biased region" description="Basic and acidic residues" evidence="4">
    <location>
        <begin position="760"/>
        <end position="771"/>
    </location>
</feature>
<dbReference type="OrthoDB" id="5585685at2759"/>
<evidence type="ECO:0000256" key="4">
    <source>
        <dbReference type="SAM" id="MobiDB-lite"/>
    </source>
</evidence>
<evidence type="ECO:0000256" key="2">
    <source>
        <dbReference type="ARBA" id="ARBA00022658"/>
    </source>
</evidence>
<dbReference type="GO" id="GO:0001965">
    <property type="term" value="F:G-protein alpha-subunit binding"/>
    <property type="evidence" value="ECO:0007669"/>
    <property type="project" value="TreeGrafter"/>
</dbReference>
<feature type="compositionally biased region" description="Low complexity" evidence="4">
    <location>
        <begin position="348"/>
        <end position="359"/>
    </location>
</feature>
<feature type="region of interest" description="Disordered" evidence="4">
    <location>
        <begin position="312"/>
        <end position="425"/>
    </location>
</feature>
<feature type="region of interest" description="Disordered" evidence="4">
    <location>
        <begin position="680"/>
        <end position="730"/>
    </location>
</feature>
<evidence type="ECO:0000256" key="3">
    <source>
        <dbReference type="ARBA" id="ARBA00023186"/>
    </source>
</evidence>
<evidence type="ECO:0000313" key="5">
    <source>
        <dbReference type="EMBL" id="POY70083.1"/>
    </source>
</evidence>
<keyword evidence="3" id="KW-0143">Chaperone</keyword>
<reference evidence="5 6" key="1">
    <citation type="journal article" date="2018" name="Front. Microbiol.">
        <title>Prospects for Fungal Bioremediation of Acidic Radioactive Waste Sites: Characterization and Genome Sequence of Rhodotorula taiwanensis MD1149.</title>
        <authorList>
            <person name="Tkavc R."/>
            <person name="Matrosova V.Y."/>
            <person name="Grichenko O.E."/>
            <person name="Gostincar C."/>
            <person name="Volpe R.P."/>
            <person name="Klimenkova P."/>
            <person name="Gaidamakova E.K."/>
            <person name="Zhou C.E."/>
            <person name="Stewart B.J."/>
            <person name="Lyman M.G."/>
            <person name="Malfatti S.A."/>
            <person name="Rubinfeld B."/>
            <person name="Courtot M."/>
            <person name="Singh J."/>
            <person name="Dalgard C.L."/>
            <person name="Hamilton T."/>
            <person name="Frey K.G."/>
            <person name="Gunde-Cimerman N."/>
            <person name="Dugan L."/>
            <person name="Daly M.J."/>
        </authorList>
    </citation>
    <scope>NUCLEOTIDE SEQUENCE [LARGE SCALE GENOMIC DNA]</scope>
    <source>
        <strain evidence="5 6">MD1149</strain>
    </source>
</reference>
<dbReference type="Proteomes" id="UP000237144">
    <property type="component" value="Unassembled WGS sequence"/>
</dbReference>
<dbReference type="GO" id="GO:0005085">
    <property type="term" value="F:guanyl-nucleotide exchange factor activity"/>
    <property type="evidence" value="ECO:0007669"/>
    <property type="project" value="UniProtKB-KW"/>
</dbReference>
<comment type="similarity">
    <text evidence="1">Belongs to the synembryn family.</text>
</comment>
<proteinExistence type="inferred from homology"/>
<dbReference type="AlphaFoldDB" id="A0A2S5AZX4"/>
<dbReference type="PANTHER" id="PTHR12425">
    <property type="entry name" value="SYNEMBRYN"/>
    <property type="match status" value="1"/>
</dbReference>
<accession>A0A2S5AZX4</accession>
<name>A0A2S5AZX4_9BASI</name>
<evidence type="ECO:0000256" key="1">
    <source>
        <dbReference type="ARBA" id="ARBA00009049"/>
    </source>
</evidence>
<dbReference type="EMBL" id="PJQD01000148">
    <property type="protein sequence ID" value="POY70083.1"/>
    <property type="molecule type" value="Genomic_DNA"/>
</dbReference>
<dbReference type="PANTHER" id="PTHR12425:SF5">
    <property type="entry name" value="SYNEMBRYN"/>
    <property type="match status" value="1"/>
</dbReference>
<gene>
    <name evidence="5" type="ORF">BMF94_6919</name>
</gene>
<feature type="compositionally biased region" description="Polar residues" evidence="4">
    <location>
        <begin position="691"/>
        <end position="705"/>
    </location>
</feature>
<protein>
    <submittedName>
        <fullName evidence="5">Uncharacterized protein</fullName>
    </submittedName>
</protein>
<sequence length="808" mass="86831">MAALTGAGQKLCNHSHKSCKVGARSFRGLVGPISLTRPLRNHPVVSVGTVLASGHDLQPELRRKLLAAVLETIPDIHPEGTTASKHPLVPPTCVLLKLLGRSPAGTEQLARADGLAALLRLGGLERVAELPYPSQDDAAPGENDDDPDLARRRLAAAALGSLEEDPLAAHEAEALRCLANTLTLHPSARDVFPDVVLADQNRTALWGLVRMLACQKAGFLAGRVLFLLTSKPSEVIAELSLSGDCIDAMQKFADTYVVAYNSPEHRQLLGAGPPTATLDDILKEHLKLAYNLMLQYARAPPSAVREPFAQALTDETSTASPDARKKRFWRSKSSGSGTDAEPSSNGIAATASASTSTSAGPRSTLEAPSVVSSTPPAGSPSSKSPVALAKRVVDAVKRTSPTSSFRDTASTSNEGGKARSYLPDPKGEGNGATALSLTAAHIFLPLFRPYLSLTVLLPIFENEGIPNAQISPIVRGALNALLNFPLELEELSGWSASWVQYVPPRVSQIDETVLPGGGIGSLGERLLEILRCVCETHFPADRVPANPKAFTKQERGQGRALEAPCSPDEWLQATGTAGDGNASRVDEVLGPVMLLLRKLSMLGEAQYVFRELIFPSNADRTLPLDRQTSMAGYLVRLMSSVLLPNTAFGVGEFVYNLCDRSPEKLVQTLGYGLASGSLQNRQELIPPPPATTSEARNGDTASLVNPITGALRTESDEPSSAASMSDDEKEREAERLYILFERMTRTGVMSAENPVNQAQREGRFEETTEAREVELARLRQEDEELEKEVEKDMKEWREARLRSNPGAI</sequence>
<keyword evidence="2" id="KW-0344">Guanine-nucleotide releasing factor</keyword>
<dbReference type="Pfam" id="PF10165">
    <property type="entry name" value="Ric8"/>
    <property type="match status" value="1"/>
</dbReference>
<feature type="region of interest" description="Disordered" evidence="4">
    <location>
        <begin position="749"/>
        <end position="771"/>
    </location>
</feature>
<dbReference type="GO" id="GO:0005737">
    <property type="term" value="C:cytoplasm"/>
    <property type="evidence" value="ECO:0007669"/>
    <property type="project" value="TreeGrafter"/>
</dbReference>
<dbReference type="InterPro" id="IPR019318">
    <property type="entry name" value="Gua_nucleotide_exch_fac_Ric8"/>
</dbReference>
<dbReference type="STRING" id="741276.A0A2S5AZX4"/>
<keyword evidence="6" id="KW-1185">Reference proteome</keyword>
<comment type="caution">
    <text evidence="5">The sequence shown here is derived from an EMBL/GenBank/DDBJ whole genome shotgun (WGS) entry which is preliminary data.</text>
</comment>
<feature type="compositionally biased region" description="Polar residues" evidence="4">
    <location>
        <begin position="399"/>
        <end position="414"/>
    </location>
</feature>
<dbReference type="GO" id="GO:0007186">
    <property type="term" value="P:G protein-coupled receptor signaling pathway"/>
    <property type="evidence" value="ECO:0007669"/>
    <property type="project" value="TreeGrafter"/>
</dbReference>
<evidence type="ECO:0000313" key="6">
    <source>
        <dbReference type="Proteomes" id="UP000237144"/>
    </source>
</evidence>
<organism evidence="5 6">
    <name type="scientific">Rhodotorula taiwanensis</name>
    <dbReference type="NCBI Taxonomy" id="741276"/>
    <lineage>
        <taxon>Eukaryota</taxon>
        <taxon>Fungi</taxon>
        <taxon>Dikarya</taxon>
        <taxon>Basidiomycota</taxon>
        <taxon>Pucciniomycotina</taxon>
        <taxon>Microbotryomycetes</taxon>
        <taxon>Sporidiobolales</taxon>
        <taxon>Sporidiobolaceae</taxon>
        <taxon>Rhodotorula</taxon>
    </lineage>
</organism>
<feature type="compositionally biased region" description="Polar residues" evidence="4">
    <location>
        <begin position="331"/>
        <end position="347"/>
    </location>
</feature>
<feature type="compositionally biased region" description="Polar residues" evidence="4">
    <location>
        <begin position="370"/>
        <end position="384"/>
    </location>
</feature>